<dbReference type="Proteomes" id="UP000219788">
    <property type="component" value="Unassembled WGS sequence"/>
</dbReference>
<sequence length="256" mass="27871">MLRSRVTQTLPTLIGLTVILNYTSAFADSTLFTALDDPSTAKQPFIGNIQAGYNSQSGNSNNSSLLANTTMTWFNRDAATAYSLWGTANNAESNGTRSAEKYQAGGRTRFNVTQENYMFGQVNWLNDRFAGYASRTTGTAGYGRQIFSSPTQDLRVEFGPGVRHDEYQGGGRATRALAYGAANYTYQVTTNTQFTQGVSALSNEDTTLNSETALNVGINDAFSLRLSYNVTYNSEPPASAPKHTDRTSAITLQYNL</sequence>
<proteinExistence type="predicted"/>
<evidence type="ECO:0000256" key="1">
    <source>
        <dbReference type="SAM" id="SignalP"/>
    </source>
</evidence>
<dbReference type="InterPro" id="IPR007433">
    <property type="entry name" value="DUF481"/>
</dbReference>
<reference evidence="3" key="1">
    <citation type="submission" date="2017-09" db="EMBL/GenBank/DDBJ databases">
        <title>FDA dAtabase for Regulatory Grade micrObial Sequences (FDA-ARGOS): Supporting development and validation of Infectious Disease Dx tests.</title>
        <authorList>
            <person name="Goldberg B."/>
            <person name="Campos J."/>
            <person name="Tallon L."/>
            <person name="Sadzewicz L."/>
            <person name="Ott S."/>
            <person name="Zhao X."/>
            <person name="Nagaraj S."/>
            <person name="Vavikolanu K."/>
            <person name="Aluvathingal J."/>
            <person name="Nadendla S."/>
            <person name="Geyer C."/>
            <person name="Sichtig H."/>
        </authorList>
    </citation>
    <scope>NUCLEOTIDE SEQUENCE [LARGE SCALE GENOMIC DNA]</scope>
    <source>
        <strain evidence="3">FDAARGOS_370</strain>
    </source>
</reference>
<accession>A0A2A7U083</accession>
<dbReference type="STRING" id="636.AAW15_02985"/>
<dbReference type="GeneID" id="93125143"/>
<feature type="signal peptide" evidence="1">
    <location>
        <begin position="1"/>
        <end position="27"/>
    </location>
</feature>
<keyword evidence="1" id="KW-0732">Signal</keyword>
<comment type="caution">
    <text evidence="2">The sequence shown here is derived from an EMBL/GenBank/DDBJ whole genome shotgun (WGS) entry which is preliminary data.</text>
</comment>
<dbReference type="Pfam" id="PF04338">
    <property type="entry name" value="DUF481"/>
    <property type="match status" value="1"/>
</dbReference>
<dbReference type="AlphaFoldDB" id="A0A2A7U083"/>
<dbReference type="RefSeq" id="WP_035598457.1">
    <property type="nucleotide sequence ID" value="NZ_CP011359.2"/>
</dbReference>
<feature type="chain" id="PRO_5012134071" evidence="1">
    <location>
        <begin position="28"/>
        <end position="256"/>
    </location>
</feature>
<evidence type="ECO:0000313" key="3">
    <source>
        <dbReference type="Proteomes" id="UP000219788"/>
    </source>
</evidence>
<protein>
    <submittedName>
        <fullName evidence="2">DUF481 domain-containing protein</fullName>
    </submittedName>
</protein>
<evidence type="ECO:0000313" key="2">
    <source>
        <dbReference type="EMBL" id="PEH71739.1"/>
    </source>
</evidence>
<organism evidence="2 3">
    <name type="scientific">Edwardsiella tarda</name>
    <dbReference type="NCBI Taxonomy" id="636"/>
    <lineage>
        <taxon>Bacteria</taxon>
        <taxon>Pseudomonadati</taxon>
        <taxon>Pseudomonadota</taxon>
        <taxon>Gammaproteobacteria</taxon>
        <taxon>Enterobacterales</taxon>
        <taxon>Hafniaceae</taxon>
        <taxon>Edwardsiella</taxon>
    </lineage>
</organism>
<gene>
    <name evidence="2" type="ORF">CRM76_07195</name>
</gene>
<name>A0A2A7U083_EDWTA</name>
<dbReference type="OrthoDB" id="5292716at2"/>
<dbReference type="EMBL" id="PDDV01000013">
    <property type="protein sequence ID" value="PEH71739.1"/>
    <property type="molecule type" value="Genomic_DNA"/>
</dbReference>